<dbReference type="Gene3D" id="3.30.420.10">
    <property type="entry name" value="Ribonuclease H-like superfamily/Ribonuclease H"/>
    <property type="match status" value="1"/>
</dbReference>
<accession>A0ABQ5GHC0</accession>
<dbReference type="PROSITE" id="PS50994">
    <property type="entry name" value="INTEGRASE"/>
    <property type="match status" value="1"/>
</dbReference>
<comment type="caution">
    <text evidence="3">The sequence shown here is derived from an EMBL/GenBank/DDBJ whole genome shotgun (WGS) entry which is preliminary data.</text>
</comment>
<organism evidence="3 4">
    <name type="scientific">Tanacetum coccineum</name>
    <dbReference type="NCBI Taxonomy" id="301880"/>
    <lineage>
        <taxon>Eukaryota</taxon>
        <taxon>Viridiplantae</taxon>
        <taxon>Streptophyta</taxon>
        <taxon>Embryophyta</taxon>
        <taxon>Tracheophyta</taxon>
        <taxon>Spermatophyta</taxon>
        <taxon>Magnoliopsida</taxon>
        <taxon>eudicotyledons</taxon>
        <taxon>Gunneridae</taxon>
        <taxon>Pentapetalae</taxon>
        <taxon>asterids</taxon>
        <taxon>campanulids</taxon>
        <taxon>Asterales</taxon>
        <taxon>Asteraceae</taxon>
        <taxon>Asteroideae</taxon>
        <taxon>Anthemideae</taxon>
        <taxon>Anthemidinae</taxon>
        <taxon>Tanacetum</taxon>
    </lineage>
</organism>
<dbReference type="InterPro" id="IPR036397">
    <property type="entry name" value="RNaseH_sf"/>
</dbReference>
<dbReference type="CDD" id="cd09272">
    <property type="entry name" value="RNase_HI_RT_Ty1"/>
    <property type="match status" value="1"/>
</dbReference>
<keyword evidence="4" id="KW-1185">Reference proteome</keyword>
<keyword evidence="1" id="KW-0378">Hydrolase</keyword>
<feature type="domain" description="Integrase catalytic" evidence="2">
    <location>
        <begin position="297"/>
        <end position="399"/>
    </location>
</feature>
<name>A0ABQ5GHC0_9ASTR</name>
<dbReference type="InterPro" id="IPR054722">
    <property type="entry name" value="PolX-like_BBD"/>
</dbReference>
<sequence length="601" mass="67803">MACSGTVGFVDVAAGAGHPVWSVVSVEVEMRDGVVVAVENGGDDDDLGGGYGRKGGRILGGGARIRDTRKPIWYLDSGCSRHMTGVKSYLHKYVEQPGPKVVFGDDSTCTTEGYGSIKCNGIVFTKVAFVNGLKYNLISISQLCDAKYIVQFDEKRGTIFNSNKEVVMIAPRVRDVYVLDMTSSAQESCFFAKASDNLNWLWHKRLAHLNFKTINKLAKQNLVIGLPSLVYSKDKPCSSCEKGKHHRANFKTKQTSSIKKCLHLLHMDLFRPNKSQAPETIMSFIKRVENQNDIKVKQLRTDNGTKFRNSILVNFCDEKGISQKFSSPYKPEQNGVVERKNRTLIEAARTMLSGSVFSKQYWTERLPLHAVFNTRRQQTEETYYITFDESPDAIKFSKPSVDNINIAENERYPPDEYVSKIKQSERGISINQEKYVKDMLKKYDINGSSVKTPMVPPNNLGPDLSGKAVNETQYRDISSAEAKYVAVAGCCANILWMKSQLTDYDIIYEKVPIFCDNTSAIAISNNPVLHSRTKYIDIRYHFIRDHILKGDIELHFIPTQYQLADIFTKPLDEPTFKRLIVELGMLNIDSKPEALILTKKN</sequence>
<evidence type="ECO:0000313" key="3">
    <source>
        <dbReference type="EMBL" id="GJT75125.1"/>
    </source>
</evidence>
<dbReference type="EMBL" id="BQNB010018503">
    <property type="protein sequence ID" value="GJT75125.1"/>
    <property type="molecule type" value="Genomic_DNA"/>
</dbReference>
<gene>
    <name evidence="3" type="ORF">Tco_1041850</name>
</gene>
<dbReference type="InterPro" id="IPR039537">
    <property type="entry name" value="Retrotran_Ty1/copia-like"/>
</dbReference>
<dbReference type="InterPro" id="IPR025724">
    <property type="entry name" value="GAG-pre-integrase_dom"/>
</dbReference>
<proteinExistence type="predicted"/>
<reference evidence="3" key="1">
    <citation type="journal article" date="2022" name="Int. J. Mol. Sci.">
        <title>Draft Genome of Tanacetum Coccineum: Genomic Comparison of Closely Related Tanacetum-Family Plants.</title>
        <authorList>
            <person name="Yamashiro T."/>
            <person name="Shiraishi A."/>
            <person name="Nakayama K."/>
            <person name="Satake H."/>
        </authorList>
    </citation>
    <scope>NUCLEOTIDE SEQUENCE</scope>
</reference>
<dbReference type="Pfam" id="PF13976">
    <property type="entry name" value="gag_pre-integrs"/>
    <property type="match status" value="1"/>
</dbReference>
<dbReference type="PANTHER" id="PTHR42648:SF32">
    <property type="entry name" value="RIBONUCLEASE H-LIKE DOMAIN, GAG-PRE-INTEGRASE DOMAIN PROTEIN-RELATED"/>
    <property type="match status" value="1"/>
</dbReference>
<protein>
    <submittedName>
        <fullName evidence="3">Retrovirus-related pol polyprotein from transposon TNT 1-94</fullName>
    </submittedName>
</protein>
<dbReference type="Proteomes" id="UP001151760">
    <property type="component" value="Unassembled WGS sequence"/>
</dbReference>
<dbReference type="PANTHER" id="PTHR42648">
    <property type="entry name" value="TRANSPOSASE, PUTATIVE-RELATED"/>
    <property type="match status" value="1"/>
</dbReference>
<evidence type="ECO:0000256" key="1">
    <source>
        <dbReference type="ARBA" id="ARBA00022670"/>
    </source>
</evidence>
<dbReference type="InterPro" id="IPR012337">
    <property type="entry name" value="RNaseH-like_sf"/>
</dbReference>
<dbReference type="SUPFAM" id="SSF53098">
    <property type="entry name" value="Ribonuclease H-like"/>
    <property type="match status" value="1"/>
</dbReference>
<evidence type="ECO:0000259" key="2">
    <source>
        <dbReference type="PROSITE" id="PS50994"/>
    </source>
</evidence>
<keyword evidence="1" id="KW-0645">Protease</keyword>
<reference evidence="3" key="2">
    <citation type="submission" date="2022-01" db="EMBL/GenBank/DDBJ databases">
        <authorList>
            <person name="Yamashiro T."/>
            <person name="Shiraishi A."/>
            <person name="Satake H."/>
            <person name="Nakayama K."/>
        </authorList>
    </citation>
    <scope>NUCLEOTIDE SEQUENCE</scope>
</reference>
<dbReference type="InterPro" id="IPR001584">
    <property type="entry name" value="Integrase_cat-core"/>
</dbReference>
<dbReference type="Pfam" id="PF22936">
    <property type="entry name" value="Pol_BBD"/>
    <property type="match status" value="1"/>
</dbReference>
<evidence type="ECO:0000313" key="4">
    <source>
        <dbReference type="Proteomes" id="UP001151760"/>
    </source>
</evidence>